<protein>
    <submittedName>
        <fullName evidence="2">Uncharacterized protein</fullName>
    </submittedName>
</protein>
<evidence type="ECO:0000256" key="1">
    <source>
        <dbReference type="SAM" id="MobiDB-lite"/>
    </source>
</evidence>
<sequence length="100" mass="10542">MGAMRAHTTRDEVSSLLPSAHRPLCEAKPARSTDAPRLAQCSACGTLAKQLTAPFSRSDGSAAGEGLRGLQSPQGSTQRERVQCVAWAGVTRRTGQQHVA</sequence>
<organism evidence="2 3">
    <name type="scientific">Xanthomonas citri pv. vignicola</name>
    <dbReference type="NCBI Taxonomy" id="473426"/>
    <lineage>
        <taxon>Bacteria</taxon>
        <taxon>Pseudomonadati</taxon>
        <taxon>Pseudomonadota</taxon>
        <taxon>Gammaproteobacteria</taxon>
        <taxon>Lysobacterales</taxon>
        <taxon>Lysobacteraceae</taxon>
        <taxon>Xanthomonas</taxon>
    </lineage>
</organism>
<feature type="region of interest" description="Disordered" evidence="1">
    <location>
        <begin position="54"/>
        <end position="81"/>
    </location>
</feature>
<gene>
    <name evidence="2" type="ORF">XcvCFBP7111P_02975</name>
</gene>
<dbReference type="AlphaFoldDB" id="A0AB33CDH9"/>
<evidence type="ECO:0000313" key="3">
    <source>
        <dbReference type="Proteomes" id="UP000198357"/>
    </source>
</evidence>
<dbReference type="EMBL" id="CP022263">
    <property type="protein sequence ID" value="ASK90604.1"/>
    <property type="molecule type" value="Genomic_DNA"/>
</dbReference>
<name>A0AB33CDH9_XANCI</name>
<proteinExistence type="predicted"/>
<evidence type="ECO:0000313" key="2">
    <source>
        <dbReference type="EMBL" id="ASK90604.1"/>
    </source>
</evidence>
<reference evidence="2 3" key="1">
    <citation type="submission" date="2017-06" db="EMBL/GenBank/DDBJ databases">
        <title>First complete genome sequences of Xanthomonas citri pv. vignicola strains CFBP 7111, CFBP 7112 and CFBP 7113 using long-read technology.</title>
        <authorList>
            <person name="Ruh M."/>
            <person name="Briand M."/>
            <person name="Bonneau S."/>
            <person name="Jacques M.A."/>
            <person name="Chen N.W.G."/>
        </authorList>
    </citation>
    <scope>NUCLEOTIDE SEQUENCE [LARGE SCALE GENOMIC DNA]</scope>
    <source>
        <strain evidence="2 3">CFBP7111</strain>
    </source>
</reference>
<accession>A0AB33CDH9</accession>
<dbReference type="Proteomes" id="UP000198357">
    <property type="component" value="Chromosome"/>
</dbReference>
<feature type="region of interest" description="Disordered" evidence="1">
    <location>
        <begin position="1"/>
        <end position="33"/>
    </location>
</feature>